<dbReference type="Pfam" id="PF01812">
    <property type="entry name" value="5-FTHF_cyc-lig"/>
    <property type="match status" value="1"/>
</dbReference>
<dbReference type="PANTHER" id="PTHR23407:SF1">
    <property type="entry name" value="5-FORMYLTETRAHYDROFOLATE CYCLO-LIGASE"/>
    <property type="match status" value="1"/>
</dbReference>
<comment type="similarity">
    <text evidence="1 5">Belongs to the 5-formyltetrahydrofolate cyclo-ligase family.</text>
</comment>
<evidence type="ECO:0000256" key="2">
    <source>
        <dbReference type="ARBA" id="ARBA00022741"/>
    </source>
</evidence>
<dbReference type="GO" id="GO:0035999">
    <property type="term" value="P:tetrahydrofolate interconversion"/>
    <property type="evidence" value="ECO:0007669"/>
    <property type="project" value="TreeGrafter"/>
</dbReference>
<dbReference type="GO" id="GO:0009396">
    <property type="term" value="P:folic acid-containing compound biosynthetic process"/>
    <property type="evidence" value="ECO:0007669"/>
    <property type="project" value="TreeGrafter"/>
</dbReference>
<dbReference type="RefSeq" id="WP_169601285.1">
    <property type="nucleotide sequence ID" value="NZ_CP046565.1"/>
</dbReference>
<evidence type="ECO:0000256" key="3">
    <source>
        <dbReference type="ARBA" id="ARBA00022840"/>
    </source>
</evidence>
<dbReference type="EC" id="6.3.3.2" evidence="5"/>
<feature type="binding site" evidence="4">
    <location>
        <position position="55"/>
    </location>
    <ligand>
        <name>substrate</name>
    </ligand>
</feature>
<gene>
    <name evidence="6" type="ORF">GNH96_00470</name>
</gene>
<keyword evidence="7" id="KW-1185">Reference proteome</keyword>
<dbReference type="KEGG" id="metu:GNH96_00470"/>
<dbReference type="GO" id="GO:0046872">
    <property type="term" value="F:metal ion binding"/>
    <property type="evidence" value="ECO:0007669"/>
    <property type="project" value="UniProtKB-KW"/>
</dbReference>
<dbReference type="SUPFAM" id="SSF100950">
    <property type="entry name" value="NagB/RpiA/CoA transferase-like"/>
    <property type="match status" value="1"/>
</dbReference>
<protein>
    <recommendedName>
        <fullName evidence="5">5-formyltetrahydrofolate cyclo-ligase</fullName>
        <ecNumber evidence="5">6.3.3.2</ecNumber>
    </recommendedName>
</protein>
<keyword evidence="3 4" id="KW-0067">ATP-binding</keyword>
<dbReference type="NCBIfam" id="TIGR02727">
    <property type="entry name" value="MTHFS_bact"/>
    <property type="match status" value="1"/>
</dbReference>
<proteinExistence type="inferred from homology"/>
<dbReference type="InterPro" id="IPR002698">
    <property type="entry name" value="FTHF_cligase"/>
</dbReference>
<dbReference type="AlphaFoldDB" id="A0A858Q429"/>
<dbReference type="InterPro" id="IPR037171">
    <property type="entry name" value="NagB/RpiA_transferase-like"/>
</dbReference>
<dbReference type="Gene3D" id="3.40.50.10420">
    <property type="entry name" value="NagB/RpiA/CoA transferase-like"/>
    <property type="match status" value="1"/>
</dbReference>
<comment type="catalytic activity">
    <reaction evidence="5">
        <text>(6S)-5-formyl-5,6,7,8-tetrahydrofolate + ATP = (6R)-5,10-methenyltetrahydrofolate + ADP + phosphate</text>
        <dbReference type="Rhea" id="RHEA:10488"/>
        <dbReference type="ChEBI" id="CHEBI:30616"/>
        <dbReference type="ChEBI" id="CHEBI:43474"/>
        <dbReference type="ChEBI" id="CHEBI:57455"/>
        <dbReference type="ChEBI" id="CHEBI:57457"/>
        <dbReference type="ChEBI" id="CHEBI:456216"/>
        <dbReference type="EC" id="6.3.3.2"/>
    </reaction>
</comment>
<evidence type="ECO:0000256" key="1">
    <source>
        <dbReference type="ARBA" id="ARBA00010638"/>
    </source>
</evidence>
<keyword evidence="2 4" id="KW-0547">Nucleotide-binding</keyword>
<accession>A0A858Q429</accession>
<keyword evidence="5" id="KW-0479">Metal-binding</keyword>
<dbReference type="PANTHER" id="PTHR23407">
    <property type="entry name" value="ATPASE INHIBITOR/5-FORMYLTETRAHYDROFOLATE CYCLO-LIGASE"/>
    <property type="match status" value="1"/>
</dbReference>
<evidence type="ECO:0000313" key="7">
    <source>
        <dbReference type="Proteomes" id="UP000503004"/>
    </source>
</evidence>
<dbReference type="EMBL" id="CP046565">
    <property type="protein sequence ID" value="QJD28589.1"/>
    <property type="molecule type" value="Genomic_DNA"/>
</dbReference>
<dbReference type="Proteomes" id="UP000503004">
    <property type="component" value="Chromosome"/>
</dbReference>
<evidence type="ECO:0000256" key="5">
    <source>
        <dbReference type="RuleBase" id="RU361279"/>
    </source>
</evidence>
<dbReference type="GO" id="GO:0030272">
    <property type="term" value="F:5-formyltetrahydrofolate cyclo-ligase activity"/>
    <property type="evidence" value="ECO:0007669"/>
    <property type="project" value="UniProtKB-EC"/>
</dbReference>
<evidence type="ECO:0000256" key="4">
    <source>
        <dbReference type="PIRSR" id="PIRSR006806-1"/>
    </source>
</evidence>
<keyword evidence="6" id="KW-0436">Ligase</keyword>
<keyword evidence="5" id="KW-0460">Magnesium</keyword>
<sequence>MTAPTGIRTRIREWRRSQSPSEARRKSLQIAKQCIGSGWFDAKVRIAAYLAHDGEVETTALFEYLRELGRTGFVPILRKEPRRMLWFGPYAGTASMRPNRYGIPEPPVDQGTITDARELDLVFMPLVAFDPRGNRLGMGGGYYDRTFAFRLDEPASAKPRLIGLAFEGQKVERLEAQPWDVPLDAVVTEAGIYRFPAPSA</sequence>
<name>A0A858Q429_9GAMM</name>
<dbReference type="GO" id="GO:0005524">
    <property type="term" value="F:ATP binding"/>
    <property type="evidence" value="ECO:0007669"/>
    <property type="project" value="UniProtKB-KW"/>
</dbReference>
<feature type="binding site" evidence="4">
    <location>
        <position position="50"/>
    </location>
    <ligand>
        <name>substrate</name>
    </ligand>
</feature>
<evidence type="ECO:0000313" key="6">
    <source>
        <dbReference type="EMBL" id="QJD28589.1"/>
    </source>
</evidence>
<feature type="binding site" evidence="4">
    <location>
        <begin position="135"/>
        <end position="143"/>
    </location>
    <ligand>
        <name>ATP</name>
        <dbReference type="ChEBI" id="CHEBI:30616"/>
    </ligand>
</feature>
<organism evidence="6 7">
    <name type="scientific">Methylococcus geothermalis</name>
    <dbReference type="NCBI Taxonomy" id="2681310"/>
    <lineage>
        <taxon>Bacteria</taxon>
        <taxon>Pseudomonadati</taxon>
        <taxon>Pseudomonadota</taxon>
        <taxon>Gammaproteobacteria</taxon>
        <taxon>Methylococcales</taxon>
        <taxon>Methylococcaceae</taxon>
        <taxon>Methylococcus</taxon>
    </lineage>
</organism>
<dbReference type="InterPro" id="IPR024185">
    <property type="entry name" value="FTHF_cligase-like_sf"/>
</dbReference>
<reference evidence="7" key="1">
    <citation type="submission" date="2019-12" db="EMBL/GenBank/DDBJ databases">
        <authorList>
            <person name="Awala S.I."/>
            <person name="Rhee S.K."/>
        </authorList>
    </citation>
    <scope>NUCLEOTIDE SEQUENCE [LARGE SCALE GENOMIC DNA]</scope>
    <source>
        <strain evidence="7">IM1</strain>
    </source>
</reference>
<comment type="cofactor">
    <cofactor evidence="5">
        <name>Mg(2+)</name>
        <dbReference type="ChEBI" id="CHEBI:18420"/>
    </cofactor>
</comment>
<dbReference type="PIRSF" id="PIRSF006806">
    <property type="entry name" value="FTHF_cligase"/>
    <property type="match status" value="1"/>
</dbReference>